<dbReference type="HOGENOM" id="CLU_1882552_0_0_9"/>
<dbReference type="AlphaFoldDB" id="R2SN45"/>
<evidence type="ECO:0000313" key="1">
    <source>
        <dbReference type="EMBL" id="EOH94281.1"/>
    </source>
</evidence>
<dbReference type="OrthoDB" id="2195137at2"/>
<sequence length="135" mass="15572">MKDHSWQLENGQLYFQLGDTVNEVTLVPAFFEEKLIAGCLRQPFLFRRDPSKSYYFSDSLQLVIEADCCGYSAVGDICYFPDWQLLGITLREEEFTLGIPRYKIGKIKGNLHLIQSLSAIEEGILFWQGQLKLKK</sequence>
<dbReference type="Proteomes" id="UP000013782">
    <property type="component" value="Unassembled WGS sequence"/>
</dbReference>
<accession>R2SN45</accession>
<reference evidence="1 2" key="1">
    <citation type="submission" date="2013-02" db="EMBL/GenBank/DDBJ databases">
        <title>The Genome Sequence of Enterococcus pallens BAA-351.</title>
        <authorList>
            <consortium name="The Broad Institute Genome Sequencing Platform"/>
            <consortium name="The Broad Institute Genome Sequencing Center for Infectious Disease"/>
            <person name="Earl A.M."/>
            <person name="Gilmore M.S."/>
            <person name="Lebreton F."/>
            <person name="Walker B."/>
            <person name="Young S.K."/>
            <person name="Zeng Q."/>
            <person name="Gargeya S."/>
            <person name="Fitzgerald M."/>
            <person name="Haas B."/>
            <person name="Abouelleil A."/>
            <person name="Alvarado L."/>
            <person name="Arachchi H.M."/>
            <person name="Berlin A.M."/>
            <person name="Chapman S.B."/>
            <person name="Dewar J."/>
            <person name="Goldberg J."/>
            <person name="Griggs A."/>
            <person name="Gujja S."/>
            <person name="Hansen M."/>
            <person name="Howarth C."/>
            <person name="Imamovic A."/>
            <person name="Larimer J."/>
            <person name="McCowan C."/>
            <person name="Murphy C."/>
            <person name="Neiman D."/>
            <person name="Pearson M."/>
            <person name="Priest M."/>
            <person name="Roberts A."/>
            <person name="Saif S."/>
            <person name="Shea T."/>
            <person name="Sisk P."/>
            <person name="Sykes S."/>
            <person name="Wortman J."/>
            <person name="Nusbaum C."/>
            <person name="Birren B."/>
        </authorList>
    </citation>
    <scope>NUCLEOTIDE SEQUENCE [LARGE SCALE GENOMIC DNA]</scope>
    <source>
        <strain evidence="1 2">ATCC BAA-351</strain>
    </source>
</reference>
<dbReference type="RefSeq" id="WP_010757007.1">
    <property type="nucleotide sequence ID" value="NZ_ASWD01000001.1"/>
</dbReference>
<protein>
    <recommendedName>
        <fullName evidence="3">Cyclophilin-like domain-containing protein</fullName>
    </recommendedName>
</protein>
<gene>
    <name evidence="1" type="ORF">UAU_02016</name>
</gene>
<comment type="caution">
    <text evidence="1">The sequence shown here is derived from an EMBL/GenBank/DDBJ whole genome shotgun (WGS) entry which is preliminary data.</text>
</comment>
<keyword evidence="2" id="KW-1185">Reference proteome</keyword>
<name>R2SN45_9ENTE</name>
<organism evidence="1 2">
    <name type="scientific">Enterococcus pallens ATCC BAA-351</name>
    <dbReference type="NCBI Taxonomy" id="1158607"/>
    <lineage>
        <taxon>Bacteria</taxon>
        <taxon>Bacillati</taxon>
        <taxon>Bacillota</taxon>
        <taxon>Bacilli</taxon>
        <taxon>Lactobacillales</taxon>
        <taxon>Enterococcaceae</taxon>
        <taxon>Enterococcus</taxon>
    </lineage>
</organism>
<evidence type="ECO:0000313" key="2">
    <source>
        <dbReference type="Proteomes" id="UP000013782"/>
    </source>
</evidence>
<proteinExistence type="predicted"/>
<dbReference type="STRING" id="160454.RV10_GL001929"/>
<dbReference type="EMBL" id="AJAQ01000015">
    <property type="protein sequence ID" value="EOH94281.1"/>
    <property type="molecule type" value="Genomic_DNA"/>
</dbReference>
<evidence type="ECO:0008006" key="3">
    <source>
        <dbReference type="Google" id="ProtNLM"/>
    </source>
</evidence>
<dbReference type="PATRIC" id="fig|1158607.3.peg.1986"/>